<gene>
    <name evidence="1" type="ORF">Lalb_Chr21g0306281</name>
</gene>
<organism evidence="1 2">
    <name type="scientific">Lupinus albus</name>
    <name type="common">White lupine</name>
    <name type="synonym">Lupinus termis</name>
    <dbReference type="NCBI Taxonomy" id="3870"/>
    <lineage>
        <taxon>Eukaryota</taxon>
        <taxon>Viridiplantae</taxon>
        <taxon>Streptophyta</taxon>
        <taxon>Embryophyta</taxon>
        <taxon>Tracheophyta</taxon>
        <taxon>Spermatophyta</taxon>
        <taxon>Magnoliopsida</taxon>
        <taxon>eudicotyledons</taxon>
        <taxon>Gunneridae</taxon>
        <taxon>Pentapetalae</taxon>
        <taxon>rosids</taxon>
        <taxon>fabids</taxon>
        <taxon>Fabales</taxon>
        <taxon>Fabaceae</taxon>
        <taxon>Papilionoideae</taxon>
        <taxon>50 kb inversion clade</taxon>
        <taxon>genistoids sensu lato</taxon>
        <taxon>core genistoids</taxon>
        <taxon>Genisteae</taxon>
        <taxon>Lupinus</taxon>
    </lineage>
</organism>
<dbReference type="EMBL" id="WOCE01000021">
    <property type="protein sequence ID" value="KAE9589177.1"/>
    <property type="molecule type" value="Genomic_DNA"/>
</dbReference>
<accession>A0A6A4NRF8</accession>
<name>A0A6A4NRF8_LUPAL</name>
<dbReference type="AlphaFoldDB" id="A0A6A4NRF8"/>
<reference evidence="2" key="1">
    <citation type="journal article" date="2020" name="Nat. Commun.">
        <title>Genome sequence of the cluster root forming white lupin.</title>
        <authorList>
            <person name="Hufnagel B."/>
            <person name="Marques A."/>
            <person name="Soriano A."/>
            <person name="Marques L."/>
            <person name="Divol F."/>
            <person name="Doumas P."/>
            <person name="Sallet E."/>
            <person name="Mancinotti D."/>
            <person name="Carrere S."/>
            <person name="Marande W."/>
            <person name="Arribat S."/>
            <person name="Keller J."/>
            <person name="Huneau C."/>
            <person name="Blein T."/>
            <person name="Aime D."/>
            <person name="Laguerre M."/>
            <person name="Taylor J."/>
            <person name="Schubert V."/>
            <person name="Nelson M."/>
            <person name="Geu-Flores F."/>
            <person name="Crespi M."/>
            <person name="Gallardo-Guerrero K."/>
            <person name="Delaux P.-M."/>
            <person name="Salse J."/>
            <person name="Berges H."/>
            <person name="Guyot R."/>
            <person name="Gouzy J."/>
            <person name="Peret B."/>
        </authorList>
    </citation>
    <scope>NUCLEOTIDE SEQUENCE [LARGE SCALE GENOMIC DNA]</scope>
    <source>
        <strain evidence="2">cv. Amiga</strain>
    </source>
</reference>
<proteinExistence type="predicted"/>
<keyword evidence="2" id="KW-1185">Reference proteome</keyword>
<dbReference type="Proteomes" id="UP000447434">
    <property type="component" value="Chromosome 21"/>
</dbReference>
<protein>
    <submittedName>
        <fullName evidence="1">Uncharacterized protein</fullName>
    </submittedName>
</protein>
<evidence type="ECO:0000313" key="1">
    <source>
        <dbReference type="EMBL" id="KAE9589177.1"/>
    </source>
</evidence>
<comment type="caution">
    <text evidence="1">The sequence shown here is derived from an EMBL/GenBank/DDBJ whole genome shotgun (WGS) entry which is preliminary data.</text>
</comment>
<evidence type="ECO:0000313" key="2">
    <source>
        <dbReference type="Proteomes" id="UP000447434"/>
    </source>
</evidence>
<sequence length="56" mass="6310">MFDKCPQLGARISQIHPTIDRDSIIWTGTNNGILTLKESYIHLSPISSLPSWCKII</sequence>